<reference evidence="1 2" key="1">
    <citation type="journal article" date="2014" name="BMC Genomics">
        <title>Genome and secretome analysis of the hemibiotrophic fungal pathogen, Moniliophthora roreri, which causes frosty pod rot disease of cacao: mechanisms of the biotrophic and necrotrophic phases.</title>
        <authorList>
            <person name="Meinhardt L.W."/>
            <person name="Costa G.G.L."/>
            <person name="Thomazella D.P.T."/>
            <person name="Teixeira P.J.P.L."/>
            <person name="Carazzolle M.F."/>
            <person name="Schuster S.C."/>
            <person name="Carlson J.E."/>
            <person name="Guiltinan M.J."/>
            <person name="Mieczkowski P."/>
            <person name="Farmer A."/>
            <person name="Ramaraj T."/>
            <person name="Crozier J."/>
            <person name="Davis R.E."/>
            <person name="Shao J."/>
            <person name="Melnick R.L."/>
            <person name="Pereira G.A.G."/>
            <person name="Bailey B.A."/>
        </authorList>
    </citation>
    <scope>NUCLEOTIDE SEQUENCE [LARGE SCALE GENOMIC DNA]</scope>
    <source>
        <strain evidence="1 2">MCA 2997</strain>
    </source>
</reference>
<dbReference type="OrthoDB" id="3042688at2759"/>
<gene>
    <name evidence="1" type="ORF">Moror_5458</name>
</gene>
<name>V2WMC6_MONRO</name>
<accession>V2WMC6</accession>
<dbReference type="KEGG" id="mrr:Moror_5458"/>
<dbReference type="HOGENOM" id="CLU_782018_0_0_1"/>
<evidence type="ECO:0000313" key="1">
    <source>
        <dbReference type="EMBL" id="ESK81676.1"/>
    </source>
</evidence>
<protein>
    <submittedName>
        <fullName evidence="1">Uncharacterized protein</fullName>
    </submittedName>
</protein>
<dbReference type="EMBL" id="AWSO01002312">
    <property type="protein sequence ID" value="ESK81676.1"/>
    <property type="molecule type" value="Genomic_DNA"/>
</dbReference>
<keyword evidence="2" id="KW-1185">Reference proteome</keyword>
<organism evidence="1 2">
    <name type="scientific">Moniliophthora roreri (strain MCA 2997)</name>
    <name type="common">Cocoa frosty pod rot fungus</name>
    <name type="synonym">Crinipellis roreri</name>
    <dbReference type="NCBI Taxonomy" id="1381753"/>
    <lineage>
        <taxon>Eukaryota</taxon>
        <taxon>Fungi</taxon>
        <taxon>Dikarya</taxon>
        <taxon>Basidiomycota</taxon>
        <taxon>Agaricomycotina</taxon>
        <taxon>Agaricomycetes</taxon>
        <taxon>Agaricomycetidae</taxon>
        <taxon>Agaricales</taxon>
        <taxon>Marasmiineae</taxon>
        <taxon>Marasmiaceae</taxon>
        <taxon>Moniliophthora</taxon>
    </lineage>
</organism>
<dbReference type="Proteomes" id="UP000017559">
    <property type="component" value="Unassembled WGS sequence"/>
</dbReference>
<dbReference type="AlphaFoldDB" id="V2WMC6"/>
<comment type="caution">
    <text evidence="1">The sequence shown here is derived from an EMBL/GenBank/DDBJ whole genome shotgun (WGS) entry which is preliminary data.</text>
</comment>
<evidence type="ECO:0000313" key="2">
    <source>
        <dbReference type="Proteomes" id="UP000017559"/>
    </source>
</evidence>
<sequence>MYRHVMDEFIEIPPDINTFPQRPLWNAESDCCQGFKKKLKKHIMNWANYYFKLRLIKKKTNIQRYQELHYENHIKDFSMYWERGTKDLFKEKNQLNECNNFSKKWLGGSPEFVEALQAKNAKIYAEEMTRYLKRGEWNGTAEDYSDAWKRAKPIITAVWDAIAIHFSIAVILFGIGPWDDRTIKTESVTSLVPCSQMLMMFQQFDCKKYRLIHQHCTKYASIIFSEEECKSQIVKADGTGDAESTRQLGWECFASSDDSSFMPAEMPIIRPELDASALASVPIP</sequence>
<feature type="non-terminal residue" evidence="1">
    <location>
        <position position="284"/>
    </location>
</feature>
<proteinExistence type="predicted"/>